<organism evidence="7 8">
    <name type="scientific">Bugula neritina</name>
    <name type="common">Brown bryozoan</name>
    <name type="synonym">Sertularia neritina</name>
    <dbReference type="NCBI Taxonomy" id="10212"/>
    <lineage>
        <taxon>Eukaryota</taxon>
        <taxon>Metazoa</taxon>
        <taxon>Spiralia</taxon>
        <taxon>Lophotrochozoa</taxon>
        <taxon>Bryozoa</taxon>
        <taxon>Gymnolaemata</taxon>
        <taxon>Cheilostomatida</taxon>
        <taxon>Flustrina</taxon>
        <taxon>Buguloidea</taxon>
        <taxon>Bugulidae</taxon>
        <taxon>Bugula</taxon>
    </lineage>
</organism>
<feature type="compositionally biased region" description="Basic residues" evidence="6">
    <location>
        <begin position="305"/>
        <end position="318"/>
    </location>
</feature>
<feature type="compositionally biased region" description="Low complexity" evidence="6">
    <location>
        <begin position="103"/>
        <end position="113"/>
    </location>
</feature>
<reference evidence="7" key="1">
    <citation type="submission" date="2020-06" db="EMBL/GenBank/DDBJ databases">
        <title>Draft genome of Bugula neritina, a colonial animal packing powerful symbionts and potential medicines.</title>
        <authorList>
            <person name="Rayko M."/>
        </authorList>
    </citation>
    <scope>NUCLEOTIDE SEQUENCE [LARGE SCALE GENOMIC DNA]</scope>
    <source>
        <strain evidence="7">Kwan_BN1</strain>
    </source>
</reference>
<dbReference type="AlphaFoldDB" id="A0A7J7KA43"/>
<evidence type="ECO:0000256" key="2">
    <source>
        <dbReference type="ARBA" id="ARBA00004496"/>
    </source>
</evidence>
<evidence type="ECO:0000256" key="6">
    <source>
        <dbReference type="SAM" id="MobiDB-lite"/>
    </source>
</evidence>
<feature type="region of interest" description="Disordered" evidence="6">
    <location>
        <begin position="302"/>
        <end position="331"/>
    </location>
</feature>
<dbReference type="InterPro" id="IPR009060">
    <property type="entry name" value="UBA-like_sf"/>
</dbReference>
<keyword evidence="3" id="KW-0963">Cytoplasm</keyword>
<evidence type="ECO:0000256" key="1">
    <source>
        <dbReference type="ARBA" id="ARBA00004123"/>
    </source>
</evidence>
<dbReference type="SUPFAM" id="SSF46934">
    <property type="entry name" value="UBA-like"/>
    <property type="match status" value="1"/>
</dbReference>
<evidence type="ECO:0000256" key="3">
    <source>
        <dbReference type="ARBA" id="ARBA00022490"/>
    </source>
</evidence>
<sequence>MHYSKLNILCFKELKIAKMELDQIRSAMTELINSHTSEISIIDADEVVFSYIAGILEESLDEIDLEEFMSITDAYIPGFASIPQLEIREFLKGLTTPETVTQSLPSPVPSSSSCVKTKRSRRTKASRRSSECDGHAEASAVSVSNPSSTSDTIPYRTVSESSSISEYDWPTLSDRPRLRSLCDSSAVSISSSRTNSESYDDSLSAPEVNVRERSLLQDDTQSLACGGTISSPVEELTQQLREMFPGKCITDIQSSLKSNSNDMEKAVEWLLSDSQTTNPVLTSHKKHRPVKGSNITIDLTAMKSMKSKRSSNRLRKKSNSQSNEDGYSAEDGLEMLPAADVRALIVDKYSYIPTDEEKKTFTPKLQTNEDKKMLRYRDGQVVSTKGERYSDVKPKVSEDMKKTYINLKPAKQYRFH</sequence>
<protein>
    <submittedName>
        <fullName evidence="7">CUEDC2</fullName>
    </submittedName>
</protein>
<dbReference type="EMBL" id="VXIV02001076">
    <property type="protein sequence ID" value="KAF6034426.1"/>
    <property type="molecule type" value="Genomic_DNA"/>
</dbReference>
<keyword evidence="4" id="KW-0833">Ubl conjugation pathway</keyword>
<dbReference type="OrthoDB" id="10060331at2759"/>
<feature type="region of interest" description="Disordered" evidence="6">
    <location>
        <begin position="99"/>
        <end position="157"/>
    </location>
</feature>
<gene>
    <name evidence="7" type="ORF">EB796_007268</name>
</gene>
<name>A0A7J7KA43_BUGNE</name>
<accession>A0A7J7KA43</accession>
<evidence type="ECO:0000313" key="8">
    <source>
        <dbReference type="Proteomes" id="UP000593567"/>
    </source>
</evidence>
<evidence type="ECO:0000313" key="7">
    <source>
        <dbReference type="EMBL" id="KAF6034426.1"/>
    </source>
</evidence>
<evidence type="ECO:0000256" key="5">
    <source>
        <dbReference type="ARBA" id="ARBA00023242"/>
    </source>
</evidence>
<keyword evidence="8" id="KW-1185">Reference proteome</keyword>
<feature type="compositionally biased region" description="Low complexity" evidence="6">
    <location>
        <begin position="138"/>
        <end position="150"/>
    </location>
</feature>
<keyword evidence="5" id="KW-0539">Nucleus</keyword>
<comment type="subcellular location">
    <subcellularLocation>
        <location evidence="2">Cytoplasm</location>
    </subcellularLocation>
    <subcellularLocation>
        <location evidence="1">Nucleus</location>
    </subcellularLocation>
</comment>
<dbReference type="PANTHER" id="PTHR12493:SF0">
    <property type="entry name" value="CUE DOMAIN-CONTAINING PROTEIN 2"/>
    <property type="match status" value="1"/>
</dbReference>
<dbReference type="GO" id="GO:0005634">
    <property type="term" value="C:nucleus"/>
    <property type="evidence" value="ECO:0007669"/>
    <property type="project" value="UniProtKB-SubCell"/>
</dbReference>
<evidence type="ECO:0000256" key="4">
    <source>
        <dbReference type="ARBA" id="ARBA00022786"/>
    </source>
</evidence>
<dbReference type="PANTHER" id="PTHR12493">
    <property type="entry name" value="CUE DOMAIN CONTAINING 2"/>
    <property type="match status" value="1"/>
</dbReference>
<proteinExistence type="predicted"/>
<dbReference type="CDD" id="cd14279">
    <property type="entry name" value="CUE"/>
    <property type="match status" value="1"/>
</dbReference>
<comment type="caution">
    <text evidence="7">The sequence shown here is derived from an EMBL/GenBank/DDBJ whole genome shotgun (WGS) entry which is preliminary data.</text>
</comment>
<dbReference type="GO" id="GO:0005737">
    <property type="term" value="C:cytoplasm"/>
    <property type="evidence" value="ECO:0007669"/>
    <property type="project" value="UniProtKB-SubCell"/>
</dbReference>
<dbReference type="Proteomes" id="UP000593567">
    <property type="component" value="Unassembled WGS sequence"/>
</dbReference>
<feature type="compositionally biased region" description="Basic residues" evidence="6">
    <location>
        <begin position="116"/>
        <end position="127"/>
    </location>
</feature>